<sequence length="100" mass="11815">MQRNKPLTSIGDVLSKYKLEDSDKYISREFQKYAYDLAEELGDLDHKSLYMKLAKDTPRILLEKARSFVKDAQNARSKGRLFMWKLQQLKNETKAKNEKK</sequence>
<evidence type="ECO:0000313" key="2">
    <source>
        <dbReference type="Proteomes" id="UP000034012"/>
    </source>
</evidence>
<comment type="caution">
    <text evidence="1">The sequence shown here is derived from an EMBL/GenBank/DDBJ whole genome shotgun (WGS) entry which is preliminary data.</text>
</comment>
<dbReference type="EMBL" id="LCHK01000002">
    <property type="protein sequence ID" value="KKT33421.1"/>
    <property type="molecule type" value="Genomic_DNA"/>
</dbReference>
<dbReference type="AlphaFoldDB" id="A0A837I622"/>
<accession>A0A837I622</accession>
<dbReference type="Proteomes" id="UP000034012">
    <property type="component" value="Unassembled WGS sequence"/>
</dbReference>
<proteinExistence type="predicted"/>
<reference evidence="1 2" key="1">
    <citation type="journal article" date="2015" name="Nature">
        <title>rRNA introns, odd ribosomes, and small enigmatic genomes across a large radiation of phyla.</title>
        <authorList>
            <person name="Brown C.T."/>
            <person name="Hug L.A."/>
            <person name="Thomas B.C."/>
            <person name="Sharon I."/>
            <person name="Castelle C.J."/>
            <person name="Singh A."/>
            <person name="Wilkins M.J."/>
            <person name="Williams K.H."/>
            <person name="Banfield J.F."/>
        </authorList>
    </citation>
    <scope>NUCLEOTIDE SEQUENCE [LARGE SCALE GENOMIC DNA]</scope>
</reference>
<gene>
    <name evidence="1" type="ORF">UW20_C0002G0012</name>
</gene>
<name>A0A837I622_9BACT</name>
<organism evidence="1 2">
    <name type="scientific">Candidatus Woesebacteria bacterium GW2011_GWB1_44_11</name>
    <dbReference type="NCBI Taxonomy" id="1618579"/>
    <lineage>
        <taxon>Bacteria</taxon>
        <taxon>Candidatus Woeseibacteriota</taxon>
    </lineage>
</organism>
<evidence type="ECO:0000313" key="1">
    <source>
        <dbReference type="EMBL" id="KKT33421.1"/>
    </source>
</evidence>
<protein>
    <submittedName>
        <fullName evidence="1">Uncharacterized protein</fullName>
    </submittedName>
</protein>